<organism evidence="2 3">
    <name type="scientific">Sphingobium limneticum</name>
    <dbReference type="NCBI Taxonomy" id="1007511"/>
    <lineage>
        <taxon>Bacteria</taxon>
        <taxon>Pseudomonadati</taxon>
        <taxon>Pseudomonadota</taxon>
        <taxon>Alphaproteobacteria</taxon>
        <taxon>Sphingomonadales</taxon>
        <taxon>Sphingomonadaceae</taxon>
        <taxon>Sphingobium</taxon>
    </lineage>
</organism>
<evidence type="ECO:0000313" key="4">
    <source>
        <dbReference type="Proteomes" id="UP000326364"/>
    </source>
</evidence>
<keyword evidence="4" id="KW-1185">Reference proteome</keyword>
<dbReference type="EMBL" id="VYQB01000056">
    <property type="protein sequence ID" value="KAA9009693.1"/>
    <property type="molecule type" value="Genomic_DNA"/>
</dbReference>
<dbReference type="Proteomes" id="UP000325933">
    <property type="component" value="Unassembled WGS sequence"/>
</dbReference>
<evidence type="ECO:0000313" key="3">
    <source>
        <dbReference type="Proteomes" id="UP000325933"/>
    </source>
</evidence>
<dbReference type="RefSeq" id="WP_150426987.1">
    <property type="nucleotide sequence ID" value="NZ_VYQA01000054.1"/>
</dbReference>
<dbReference type="Proteomes" id="UP000326364">
    <property type="component" value="Unassembled WGS sequence"/>
</dbReference>
<reference evidence="3 4" key="1">
    <citation type="submission" date="2019-09" db="EMBL/GenBank/DDBJ databases">
        <authorList>
            <person name="Feng G."/>
        </authorList>
    </citation>
    <scope>NUCLEOTIDE SEQUENCE [LARGE SCALE GENOMIC DNA]</scope>
    <source>
        <strain evidence="2 3">KACC 19283</strain>
        <strain evidence="1 4">KACC 19284</strain>
    </source>
</reference>
<dbReference type="EMBL" id="VYQA01000054">
    <property type="protein sequence ID" value="KAA9022495.1"/>
    <property type="molecule type" value="Genomic_DNA"/>
</dbReference>
<evidence type="ECO:0000313" key="2">
    <source>
        <dbReference type="EMBL" id="KAA9022495.1"/>
    </source>
</evidence>
<name>A0A5J5HRG0_9SPHN</name>
<dbReference type="AlphaFoldDB" id="A0A5J5HRG0"/>
<comment type="caution">
    <text evidence="2">The sequence shown here is derived from an EMBL/GenBank/DDBJ whole genome shotgun (WGS) entry which is preliminary data.</text>
</comment>
<proteinExistence type="predicted"/>
<protein>
    <recommendedName>
        <fullName evidence="5">Nucleotidyl transferase AbiEii/AbiGii toxin family protein</fullName>
    </recommendedName>
</protein>
<sequence>MTVRGQLLEMLAAVATAIGDELREQLVFVGGCSSALLITDPYTIEDVRMTDDVDLIVNLTGKGKWLVLQDQLSRSGFNRLRKKALSLSRLR</sequence>
<evidence type="ECO:0008006" key="5">
    <source>
        <dbReference type="Google" id="ProtNLM"/>
    </source>
</evidence>
<evidence type="ECO:0000313" key="1">
    <source>
        <dbReference type="EMBL" id="KAA9009693.1"/>
    </source>
</evidence>
<accession>A0A5J5HRG0</accession>
<gene>
    <name evidence="2" type="ORF">F4U95_24385</name>
    <name evidence="1" type="ORF">F4U96_24525</name>
</gene>